<dbReference type="EMBL" id="RJVU01069130">
    <property type="protein sequence ID" value="ROI74362.1"/>
    <property type="molecule type" value="Genomic_DNA"/>
</dbReference>
<evidence type="ECO:0000256" key="8">
    <source>
        <dbReference type="RuleBase" id="RU003969"/>
    </source>
</evidence>
<evidence type="ECO:0000256" key="6">
    <source>
        <dbReference type="PIRSR" id="PIRSR000137-2"/>
    </source>
</evidence>
<dbReference type="SUPFAM" id="SSF54373">
    <property type="entry name" value="FAD-linked reductases, C-terminal domain"/>
    <property type="match status" value="1"/>
</dbReference>
<evidence type="ECO:0000256" key="2">
    <source>
        <dbReference type="ARBA" id="ARBA00010790"/>
    </source>
</evidence>
<feature type="binding site" evidence="6">
    <location>
        <position position="215"/>
    </location>
    <ligand>
        <name>FAD</name>
        <dbReference type="ChEBI" id="CHEBI:57692"/>
    </ligand>
</feature>
<dbReference type="AlphaFoldDB" id="A0A3N0XMH4"/>
<sequence length="682" mass="75857">MDKVWEGVTRHAHTQTPPTASACSAQWGQASGRGFTRVLHFAAGQLCALESSTRVLCFLKAADKHQCSTLKAVVSVSMPCFSSSVRLTSSIRRYIGVPRFPHSCPALLQNHIYHHRCNSTAVNKNTASCSYVIVGAGSAGCVLANRLSENASDSVLLLEAGPKDKQLGSTRLSWKIHMPAALTYNLCDEKYNWYYHTLPQAHMDDRVMYWPRGRVWGGSSSLNAMVYIRGHAEDYNRWQREGAEAWDYDHCLPYFRKAQTHELGVDRYRGGDGPLHVTRGKTDHPLHHAFIKAGQQAGYPFTDDMNGFQQEGVGWMDMTIHRGKRWSTASAYLRPALSRPNLRTEVRCMVTRILFDGTRARGVEYQQDGQTKKVFADKEVILSGGAINSPQLLLLSGVGNADELRKHDIPVTQHLPGVGMNLQDHLELYVQHRCTQPITLYKAQKPFHMLKIGLEWLLKFTGYGATAHLESGGFIRSRPGVPHPDIQFHFLPSQVIDHGRVKSKIEAFQVHVGPMRSTSVGWIKLKSKDPKAHPIIQPNYLSTDTDVWEFRESVKLTREIFAQEAFDPFRGPEVLPGPAVQSDAEIDAFIRQKADSAYHPSCTCKMGSAADSMAVVGPDLRVYGVEGLRVVDASVMPSMLSGNLNAPTIMIAEKAADAIKEIPSLHDPGVPVYRPKSLDTQR</sequence>
<evidence type="ECO:0000256" key="5">
    <source>
        <dbReference type="ARBA" id="ARBA00023002"/>
    </source>
</evidence>
<dbReference type="NCBIfam" id="NF002550">
    <property type="entry name" value="PRK02106.1"/>
    <property type="match status" value="1"/>
</dbReference>
<feature type="binding site" evidence="6">
    <location>
        <position position="350"/>
    </location>
    <ligand>
        <name>FAD</name>
        <dbReference type="ChEBI" id="CHEBI:57692"/>
    </ligand>
</feature>
<dbReference type="GO" id="GO:0050660">
    <property type="term" value="F:flavin adenine dinucleotide binding"/>
    <property type="evidence" value="ECO:0007669"/>
    <property type="project" value="InterPro"/>
</dbReference>
<feature type="binding site" evidence="6">
    <location>
        <begin position="223"/>
        <end position="226"/>
    </location>
    <ligand>
        <name>FAD</name>
        <dbReference type="ChEBI" id="CHEBI:57692"/>
    </ligand>
</feature>
<evidence type="ECO:0000259" key="9">
    <source>
        <dbReference type="PROSITE" id="PS00623"/>
    </source>
</evidence>
<keyword evidence="4 6" id="KW-0274">FAD</keyword>
<comment type="similarity">
    <text evidence="2 7">Belongs to the GMC oxidoreductase family.</text>
</comment>
<dbReference type="SUPFAM" id="SSF51905">
    <property type="entry name" value="FAD/NAD(P)-binding domain"/>
    <property type="match status" value="1"/>
</dbReference>
<dbReference type="InterPro" id="IPR036188">
    <property type="entry name" value="FAD/NAD-bd_sf"/>
</dbReference>
<protein>
    <recommendedName>
        <fullName evidence="8">Choline dehydrogenase</fullName>
        <ecNumber evidence="8">1.1.99.1</ecNumber>
    </recommendedName>
</protein>
<keyword evidence="5" id="KW-0560">Oxidoreductase</keyword>
<dbReference type="PROSITE" id="PS00624">
    <property type="entry name" value="GMC_OXRED_2"/>
    <property type="match status" value="1"/>
</dbReference>
<evidence type="ECO:0000256" key="7">
    <source>
        <dbReference type="RuleBase" id="RU003968"/>
    </source>
</evidence>
<feature type="domain" description="Glucose-methanol-choline oxidoreductase N-terminal" evidence="10">
    <location>
        <begin position="385"/>
        <end position="399"/>
    </location>
</feature>
<dbReference type="PIRSF" id="PIRSF000137">
    <property type="entry name" value="Alcohol_oxidase"/>
    <property type="match status" value="1"/>
</dbReference>
<dbReference type="PANTHER" id="PTHR11552">
    <property type="entry name" value="GLUCOSE-METHANOL-CHOLINE GMC OXIDOREDUCTASE"/>
    <property type="match status" value="1"/>
</dbReference>
<proteinExistence type="inferred from homology"/>
<evidence type="ECO:0000313" key="11">
    <source>
        <dbReference type="EMBL" id="ROI74362.1"/>
    </source>
</evidence>
<reference evidence="11 12" key="1">
    <citation type="submission" date="2018-10" db="EMBL/GenBank/DDBJ databases">
        <title>Genome assembly for a Yunnan-Guizhou Plateau 3E fish, Anabarilius grahami (Regan), and its evolutionary and genetic applications.</title>
        <authorList>
            <person name="Jiang W."/>
        </authorList>
    </citation>
    <scope>NUCLEOTIDE SEQUENCE [LARGE SCALE GENOMIC DNA]</scope>
    <source>
        <strain evidence="11">AG-KIZ</strain>
        <tissue evidence="11">Muscle</tissue>
    </source>
</reference>
<dbReference type="GO" id="GO:0008812">
    <property type="term" value="F:choline dehydrogenase activity"/>
    <property type="evidence" value="ECO:0007669"/>
    <property type="project" value="UniProtKB-EC"/>
</dbReference>
<dbReference type="InterPro" id="IPR007867">
    <property type="entry name" value="GMC_OxRtase_C"/>
</dbReference>
<name>A0A3N0XMH4_ANAGA</name>
<dbReference type="UniPathway" id="UPA00529">
    <property type="reaction ID" value="UER00385"/>
</dbReference>
<dbReference type="GO" id="GO:0019285">
    <property type="term" value="P:glycine betaine biosynthetic process from choline"/>
    <property type="evidence" value="ECO:0007669"/>
    <property type="project" value="UniProtKB-UniPathway"/>
</dbReference>
<evidence type="ECO:0000256" key="1">
    <source>
        <dbReference type="ARBA" id="ARBA00001974"/>
    </source>
</evidence>
<keyword evidence="3 7" id="KW-0285">Flavoprotein</keyword>
<dbReference type="OrthoDB" id="269227at2759"/>
<evidence type="ECO:0000256" key="3">
    <source>
        <dbReference type="ARBA" id="ARBA00022630"/>
    </source>
</evidence>
<feature type="domain" description="Glucose-methanol-choline oxidoreductase N-terminal" evidence="9">
    <location>
        <begin position="213"/>
        <end position="236"/>
    </location>
</feature>
<organism evidence="11 12">
    <name type="scientific">Anabarilius grahami</name>
    <name type="common">Kanglang fish</name>
    <name type="synonym">Barilius grahami</name>
    <dbReference type="NCBI Taxonomy" id="495550"/>
    <lineage>
        <taxon>Eukaryota</taxon>
        <taxon>Metazoa</taxon>
        <taxon>Chordata</taxon>
        <taxon>Craniata</taxon>
        <taxon>Vertebrata</taxon>
        <taxon>Euteleostomi</taxon>
        <taxon>Actinopterygii</taxon>
        <taxon>Neopterygii</taxon>
        <taxon>Teleostei</taxon>
        <taxon>Ostariophysi</taxon>
        <taxon>Cypriniformes</taxon>
        <taxon>Xenocyprididae</taxon>
        <taxon>Xenocypridinae</taxon>
        <taxon>Xenocypridinae incertae sedis</taxon>
        <taxon>Anabarilius</taxon>
    </lineage>
</organism>
<dbReference type="Gene3D" id="3.50.50.60">
    <property type="entry name" value="FAD/NAD(P)-binding domain"/>
    <property type="match status" value="1"/>
</dbReference>
<dbReference type="PROSITE" id="PS00623">
    <property type="entry name" value="GMC_OXRED_1"/>
    <property type="match status" value="1"/>
</dbReference>
<dbReference type="PANTHER" id="PTHR11552:SF147">
    <property type="entry name" value="CHOLINE DEHYDROGENASE, MITOCHONDRIAL"/>
    <property type="match status" value="1"/>
</dbReference>
<gene>
    <name evidence="11" type="ORF">DPX16_21911</name>
</gene>
<dbReference type="Pfam" id="PF00732">
    <property type="entry name" value="GMC_oxred_N"/>
    <property type="match status" value="1"/>
</dbReference>
<comment type="catalytic activity">
    <reaction evidence="8">
        <text>choline + A = betaine aldehyde + AH2</text>
        <dbReference type="Rhea" id="RHEA:17433"/>
        <dbReference type="ChEBI" id="CHEBI:13193"/>
        <dbReference type="ChEBI" id="CHEBI:15354"/>
        <dbReference type="ChEBI" id="CHEBI:15710"/>
        <dbReference type="ChEBI" id="CHEBI:17499"/>
        <dbReference type="EC" id="1.1.99.1"/>
    </reaction>
</comment>
<keyword evidence="12" id="KW-1185">Reference proteome</keyword>
<dbReference type="Proteomes" id="UP000281406">
    <property type="component" value="Unassembled WGS sequence"/>
</dbReference>
<evidence type="ECO:0000256" key="4">
    <source>
        <dbReference type="ARBA" id="ARBA00022827"/>
    </source>
</evidence>
<dbReference type="GO" id="GO:0005743">
    <property type="term" value="C:mitochondrial inner membrane"/>
    <property type="evidence" value="ECO:0007669"/>
    <property type="project" value="TreeGrafter"/>
</dbReference>
<dbReference type="Pfam" id="PF05199">
    <property type="entry name" value="GMC_oxred_C"/>
    <property type="match status" value="1"/>
</dbReference>
<dbReference type="InterPro" id="IPR012132">
    <property type="entry name" value="GMC_OxRdtase"/>
</dbReference>
<dbReference type="InterPro" id="IPR000172">
    <property type="entry name" value="GMC_OxRdtase_N"/>
</dbReference>
<accession>A0A3N0XMH4</accession>
<comment type="cofactor">
    <cofactor evidence="1 6">
        <name>FAD</name>
        <dbReference type="ChEBI" id="CHEBI:57692"/>
    </cofactor>
</comment>
<dbReference type="EC" id="1.1.99.1" evidence="8"/>
<comment type="pathway">
    <text evidence="8">Amine and polyamine biosynthesis; betaine biosynthesis via choline pathway; betaine aldehyde from choline (cytochrome c reductase route): step 1/1.</text>
</comment>
<comment type="caution">
    <text evidence="11">The sequence shown here is derived from an EMBL/GenBank/DDBJ whole genome shotgun (WGS) entry which is preliminary data.</text>
</comment>
<dbReference type="Gene3D" id="3.30.560.10">
    <property type="entry name" value="Glucose Oxidase, domain 3"/>
    <property type="match status" value="1"/>
</dbReference>
<dbReference type="NCBIfam" id="TIGR01810">
    <property type="entry name" value="betA"/>
    <property type="match status" value="1"/>
</dbReference>
<dbReference type="PROSITE" id="PS51257">
    <property type="entry name" value="PROKAR_LIPOPROTEIN"/>
    <property type="match status" value="1"/>
</dbReference>
<evidence type="ECO:0000313" key="12">
    <source>
        <dbReference type="Proteomes" id="UP000281406"/>
    </source>
</evidence>
<dbReference type="InterPro" id="IPR011533">
    <property type="entry name" value="BetA"/>
</dbReference>
<evidence type="ECO:0000259" key="10">
    <source>
        <dbReference type="PROSITE" id="PS00624"/>
    </source>
</evidence>